<dbReference type="AlphaFoldDB" id="A0A3P6B106"/>
<feature type="compositionally biased region" description="Low complexity" evidence="1">
    <location>
        <begin position="23"/>
        <end position="35"/>
    </location>
</feature>
<reference evidence="3" key="1">
    <citation type="submission" date="2018-11" db="EMBL/GenBank/DDBJ databases">
        <authorList>
            <consortium name="Genoscope - CEA"/>
            <person name="William W."/>
        </authorList>
    </citation>
    <scope>NUCLEOTIDE SEQUENCE</scope>
</reference>
<name>A0A3P6B106_BRACM</name>
<evidence type="ECO:0000256" key="1">
    <source>
        <dbReference type="SAM" id="MobiDB-lite"/>
    </source>
</evidence>
<accession>A0A3P6B106</accession>
<dbReference type="EMBL" id="LS974618">
    <property type="protein sequence ID" value="CAG7894282.1"/>
    <property type="molecule type" value="Genomic_DNA"/>
</dbReference>
<gene>
    <name evidence="3" type="ORF">BRAA02T07611Z</name>
    <name evidence="2" type="ORF">BRAPAZ1V2_A02P32340.2</name>
</gene>
<proteinExistence type="predicted"/>
<feature type="region of interest" description="Disordered" evidence="1">
    <location>
        <begin position="1"/>
        <end position="45"/>
    </location>
</feature>
<evidence type="ECO:0000313" key="2">
    <source>
        <dbReference type="EMBL" id="CAG7894282.1"/>
    </source>
</evidence>
<organism evidence="3">
    <name type="scientific">Brassica campestris</name>
    <name type="common">Field mustard</name>
    <dbReference type="NCBI Taxonomy" id="3711"/>
    <lineage>
        <taxon>Eukaryota</taxon>
        <taxon>Viridiplantae</taxon>
        <taxon>Streptophyta</taxon>
        <taxon>Embryophyta</taxon>
        <taxon>Tracheophyta</taxon>
        <taxon>Spermatophyta</taxon>
        <taxon>Magnoliopsida</taxon>
        <taxon>eudicotyledons</taxon>
        <taxon>Gunneridae</taxon>
        <taxon>Pentapetalae</taxon>
        <taxon>rosids</taxon>
        <taxon>malvids</taxon>
        <taxon>Brassicales</taxon>
        <taxon>Brassicaceae</taxon>
        <taxon>Brassiceae</taxon>
        <taxon>Brassica</taxon>
    </lineage>
</organism>
<protein>
    <submittedName>
        <fullName evidence="2">Uncharacterized protein</fullName>
    </submittedName>
</protein>
<sequence length="139" mass="15837">MGENSQPRNKAWPTDALATEQYSTNKNNASKNTNAPKEPATKGQHSYAINISPQNKLSTYDLNKFVPSIIRRVLRPRNFEQHFAVKTKINKPAKIMTKKTCQQLRKPTGKLKALRIKEIGKPSLNHLALHLQHQRKEST</sequence>
<dbReference type="Gramene" id="A02p32340.2_BraZ1">
    <property type="protein sequence ID" value="A02p32340.2_BraZ1.CDS"/>
    <property type="gene ID" value="A02g32340.2_BraZ1"/>
</dbReference>
<dbReference type="EMBL" id="LR031573">
    <property type="protein sequence ID" value="VDC90018.1"/>
    <property type="molecule type" value="Genomic_DNA"/>
</dbReference>
<dbReference type="Proteomes" id="UP000694005">
    <property type="component" value="Chromosome A02"/>
</dbReference>
<evidence type="ECO:0000313" key="3">
    <source>
        <dbReference type="EMBL" id="VDC90018.1"/>
    </source>
</evidence>